<dbReference type="EMBL" id="CP060007">
    <property type="protein sequence ID" value="QNA45300.1"/>
    <property type="molecule type" value="Genomic_DNA"/>
</dbReference>
<keyword evidence="1" id="KW-0489">Methyltransferase</keyword>
<evidence type="ECO:0000256" key="1">
    <source>
        <dbReference type="ARBA" id="ARBA00022603"/>
    </source>
</evidence>
<evidence type="ECO:0000256" key="2">
    <source>
        <dbReference type="ARBA" id="ARBA00022679"/>
    </source>
</evidence>
<dbReference type="PANTHER" id="PTHR10509:SF14">
    <property type="entry name" value="CAFFEOYL-COA O-METHYLTRANSFERASE 3-RELATED"/>
    <property type="match status" value="1"/>
</dbReference>
<dbReference type="CDD" id="cd02440">
    <property type="entry name" value="AdoMet_MTases"/>
    <property type="match status" value="1"/>
</dbReference>
<dbReference type="Proteomes" id="UP000515344">
    <property type="component" value="Chromosome"/>
</dbReference>
<keyword evidence="5" id="KW-1185">Reference proteome</keyword>
<dbReference type="Pfam" id="PF01596">
    <property type="entry name" value="Methyltransf_3"/>
    <property type="match status" value="1"/>
</dbReference>
<dbReference type="RefSeq" id="WP_182804230.1">
    <property type="nucleotide sequence ID" value="NZ_CP060007.1"/>
</dbReference>
<gene>
    <name evidence="4" type="ORF">H4075_03600</name>
</gene>
<dbReference type="PANTHER" id="PTHR10509">
    <property type="entry name" value="O-METHYLTRANSFERASE-RELATED"/>
    <property type="match status" value="1"/>
</dbReference>
<dbReference type="SUPFAM" id="SSF53335">
    <property type="entry name" value="S-adenosyl-L-methionine-dependent methyltransferases"/>
    <property type="match status" value="1"/>
</dbReference>
<protein>
    <submittedName>
        <fullName evidence="4">O-methyltransferase</fullName>
    </submittedName>
</protein>
<dbReference type="InterPro" id="IPR029063">
    <property type="entry name" value="SAM-dependent_MTases_sf"/>
</dbReference>
<dbReference type="GO" id="GO:0008171">
    <property type="term" value="F:O-methyltransferase activity"/>
    <property type="evidence" value="ECO:0007669"/>
    <property type="project" value="InterPro"/>
</dbReference>
<dbReference type="KEGG" id="lacs:H4075_03600"/>
<keyword evidence="2" id="KW-0808">Transferase</keyword>
<dbReference type="GO" id="GO:0008757">
    <property type="term" value="F:S-adenosylmethionine-dependent methyltransferase activity"/>
    <property type="evidence" value="ECO:0007669"/>
    <property type="project" value="TreeGrafter"/>
</dbReference>
<dbReference type="PROSITE" id="PS51682">
    <property type="entry name" value="SAM_OMT_I"/>
    <property type="match status" value="1"/>
</dbReference>
<reference evidence="5" key="1">
    <citation type="submission" date="2020-08" db="EMBL/GenBank/DDBJ databases">
        <title>Lacibacter sp. S13-6-6 genome sequencing.</title>
        <authorList>
            <person name="Jin L."/>
        </authorList>
    </citation>
    <scope>NUCLEOTIDE SEQUENCE [LARGE SCALE GENOMIC DNA]</scope>
    <source>
        <strain evidence="5">S13-6-6</strain>
    </source>
</reference>
<accession>A0A7G5XIJ7</accession>
<proteinExistence type="predicted"/>
<keyword evidence="3" id="KW-0949">S-adenosyl-L-methionine</keyword>
<dbReference type="InterPro" id="IPR002935">
    <property type="entry name" value="SAM_O-MeTrfase"/>
</dbReference>
<evidence type="ECO:0000256" key="3">
    <source>
        <dbReference type="ARBA" id="ARBA00022691"/>
    </source>
</evidence>
<sequence length="212" mass="23760">MELINPKAELYAARFSSTEDMVLKTISAETEASHVQPHMMSGHLQGQFLEIISKLVQPKRILEIGTMIGYSTICLAKGLAVDGVLHTIEMREQDAAIAKNNFIRAGLKDRIQLHVGNALEIIPQLQETWDLVFIDADKPGYEKYYQLLKSRLKSGGLILADNVLFHGDVLEEEIKGKNGKAIHAFNEMVSADDEVEKVMLTLRDGLFLIRKK</sequence>
<evidence type="ECO:0000313" key="4">
    <source>
        <dbReference type="EMBL" id="QNA45300.1"/>
    </source>
</evidence>
<dbReference type="InterPro" id="IPR050362">
    <property type="entry name" value="Cation-dep_OMT"/>
</dbReference>
<dbReference type="GO" id="GO:0032259">
    <property type="term" value="P:methylation"/>
    <property type="evidence" value="ECO:0007669"/>
    <property type="project" value="UniProtKB-KW"/>
</dbReference>
<dbReference type="AlphaFoldDB" id="A0A7G5XIJ7"/>
<dbReference type="Gene3D" id="3.40.50.150">
    <property type="entry name" value="Vaccinia Virus protein VP39"/>
    <property type="match status" value="1"/>
</dbReference>
<evidence type="ECO:0000313" key="5">
    <source>
        <dbReference type="Proteomes" id="UP000515344"/>
    </source>
</evidence>
<name>A0A7G5XIJ7_9BACT</name>
<organism evidence="4 5">
    <name type="scientific">Lacibacter sediminis</name>
    <dbReference type="NCBI Taxonomy" id="2760713"/>
    <lineage>
        <taxon>Bacteria</taxon>
        <taxon>Pseudomonadati</taxon>
        <taxon>Bacteroidota</taxon>
        <taxon>Chitinophagia</taxon>
        <taxon>Chitinophagales</taxon>
        <taxon>Chitinophagaceae</taxon>
        <taxon>Lacibacter</taxon>
    </lineage>
</organism>